<dbReference type="InterPro" id="IPR011761">
    <property type="entry name" value="ATP-grasp"/>
</dbReference>
<dbReference type="InterPro" id="IPR011095">
    <property type="entry name" value="Dala_Dala_lig_C"/>
</dbReference>
<dbReference type="EMBL" id="BAAABX010000061">
    <property type="protein sequence ID" value="GAA0429085.1"/>
    <property type="molecule type" value="Genomic_DNA"/>
</dbReference>
<evidence type="ECO:0000256" key="11">
    <source>
        <dbReference type="ARBA" id="ARBA00023211"/>
    </source>
</evidence>
<evidence type="ECO:0000256" key="4">
    <source>
        <dbReference type="ARBA" id="ARBA00022598"/>
    </source>
</evidence>
<comment type="function">
    <text evidence="13">Cell wall formation.</text>
</comment>
<dbReference type="PROSITE" id="PS00843">
    <property type="entry name" value="DALA_DALA_LIGASE_1"/>
    <property type="match status" value="1"/>
</dbReference>
<keyword evidence="4 13" id="KW-0436">Ligase</keyword>
<dbReference type="HAMAP" id="MF_00047">
    <property type="entry name" value="Dala_Dala_lig"/>
    <property type="match status" value="1"/>
</dbReference>
<protein>
    <recommendedName>
        <fullName evidence="13">D-alanine--D-alanine ligase</fullName>
        <ecNumber evidence="13">6.3.2.4</ecNumber>
    </recommendedName>
    <alternativeName>
        <fullName evidence="13">D-Ala-D-Ala ligase</fullName>
    </alternativeName>
    <alternativeName>
        <fullName evidence="13">D-alanylalanine synthetase</fullName>
    </alternativeName>
</protein>
<organism evidence="16 17">
    <name type="scientific">Streptomyces luteireticuli</name>
    <dbReference type="NCBI Taxonomy" id="173858"/>
    <lineage>
        <taxon>Bacteria</taxon>
        <taxon>Bacillati</taxon>
        <taxon>Actinomycetota</taxon>
        <taxon>Actinomycetes</taxon>
        <taxon>Kitasatosporales</taxon>
        <taxon>Streptomycetaceae</taxon>
        <taxon>Streptomyces</taxon>
    </lineage>
</organism>
<comment type="pathway">
    <text evidence="13">Cell wall biogenesis; peptidoglycan biosynthesis.</text>
</comment>
<dbReference type="InterPro" id="IPR016185">
    <property type="entry name" value="PreATP-grasp_dom_sf"/>
</dbReference>
<dbReference type="InterPro" id="IPR000291">
    <property type="entry name" value="D-Ala_lig_Van_CS"/>
</dbReference>
<dbReference type="PANTHER" id="PTHR23132:SF25">
    <property type="entry name" value="D-ALANINE--D-ALANINE LIGASE A"/>
    <property type="match status" value="1"/>
</dbReference>
<keyword evidence="7 14" id="KW-0067">ATP-binding</keyword>
<evidence type="ECO:0000256" key="12">
    <source>
        <dbReference type="ARBA" id="ARBA00023316"/>
    </source>
</evidence>
<accession>A0ABP3IVV5</accession>
<dbReference type="Pfam" id="PF07478">
    <property type="entry name" value="Dala_Dala_lig_C"/>
    <property type="match status" value="1"/>
</dbReference>
<dbReference type="PANTHER" id="PTHR23132">
    <property type="entry name" value="D-ALANINE--D-ALANINE LIGASE"/>
    <property type="match status" value="1"/>
</dbReference>
<comment type="cofactor">
    <cofactor evidence="2">
        <name>Mg(2+)</name>
        <dbReference type="ChEBI" id="CHEBI:18420"/>
    </cofactor>
</comment>
<gene>
    <name evidence="13" type="primary">ddl</name>
    <name evidence="16" type="ORF">GCM10010357_58470</name>
</gene>
<dbReference type="SUPFAM" id="SSF52440">
    <property type="entry name" value="PreATP-grasp domain"/>
    <property type="match status" value="1"/>
</dbReference>
<evidence type="ECO:0000313" key="16">
    <source>
        <dbReference type="EMBL" id="GAA0429085.1"/>
    </source>
</evidence>
<evidence type="ECO:0000256" key="10">
    <source>
        <dbReference type="ARBA" id="ARBA00022984"/>
    </source>
</evidence>
<proteinExistence type="inferred from homology"/>
<dbReference type="PROSITE" id="PS00844">
    <property type="entry name" value="DALA_DALA_LIGASE_2"/>
    <property type="match status" value="1"/>
</dbReference>
<dbReference type="SUPFAM" id="SSF56059">
    <property type="entry name" value="Glutathione synthetase ATP-binding domain-like"/>
    <property type="match status" value="1"/>
</dbReference>
<sequence>MSSENPTQSPDRKPRVAVVFGGRSSEHAISVVTAGAVLRAIDRSKYDVLPIGITTDGRWALTADDPERMAIADRALPSVDQLAESAEGEVLLPVAPARREVVYSEPGAVPKALGEVDVVFPVLHGPYGEDGTLQGMLDLAGIPYVGAGVLASAVGQDKEYMKRIFISYGLPVGPYEVIRPREWQADPVAARRRIVEFAEEHGWPLFVKPARAGSSMGITKVDDADGLDAAIEEARRHDPKVIVEALLRGREIECGVLEFEDGPRASVPAEIPPVEAHSFYDFEAKYIDSASGIVPAPLTEEQTRRVQELAVRAFDATSCEGLVRADFFLGEDGEFVINEINTMPGFTPISMYPRMWQESGVTYPELVDRLIEAALRRPTGLR</sequence>
<keyword evidence="17" id="KW-1185">Reference proteome</keyword>
<evidence type="ECO:0000256" key="8">
    <source>
        <dbReference type="ARBA" id="ARBA00022842"/>
    </source>
</evidence>
<comment type="subcellular location">
    <subcellularLocation>
        <location evidence="13">Cytoplasm</location>
    </subcellularLocation>
</comment>
<keyword evidence="9 13" id="KW-0133">Cell shape</keyword>
<dbReference type="InterPro" id="IPR005905">
    <property type="entry name" value="D_ala_D_ala"/>
</dbReference>
<dbReference type="InterPro" id="IPR013815">
    <property type="entry name" value="ATP_grasp_subdomain_1"/>
</dbReference>
<evidence type="ECO:0000256" key="13">
    <source>
        <dbReference type="HAMAP-Rule" id="MF_00047"/>
    </source>
</evidence>
<dbReference type="NCBIfam" id="NF002528">
    <property type="entry name" value="PRK01966.1-4"/>
    <property type="match status" value="1"/>
</dbReference>
<evidence type="ECO:0000256" key="6">
    <source>
        <dbReference type="ARBA" id="ARBA00022741"/>
    </source>
</evidence>
<dbReference type="RefSeq" id="WP_344030822.1">
    <property type="nucleotide sequence ID" value="NZ_BAAABX010000061.1"/>
</dbReference>
<dbReference type="Gene3D" id="3.30.1490.20">
    <property type="entry name" value="ATP-grasp fold, A domain"/>
    <property type="match status" value="1"/>
</dbReference>
<dbReference type="EC" id="6.3.2.4" evidence="13"/>
<comment type="cofactor">
    <cofactor evidence="1">
        <name>Mn(2+)</name>
        <dbReference type="ChEBI" id="CHEBI:29035"/>
    </cofactor>
</comment>
<evidence type="ECO:0000256" key="5">
    <source>
        <dbReference type="ARBA" id="ARBA00022723"/>
    </source>
</evidence>
<dbReference type="PROSITE" id="PS50975">
    <property type="entry name" value="ATP_GRASP"/>
    <property type="match status" value="1"/>
</dbReference>
<evidence type="ECO:0000256" key="7">
    <source>
        <dbReference type="ARBA" id="ARBA00022840"/>
    </source>
</evidence>
<comment type="caution">
    <text evidence="16">The sequence shown here is derived from an EMBL/GenBank/DDBJ whole genome shotgun (WGS) entry which is preliminary data.</text>
</comment>
<dbReference type="Gene3D" id="3.30.470.20">
    <property type="entry name" value="ATP-grasp fold, B domain"/>
    <property type="match status" value="1"/>
</dbReference>
<evidence type="ECO:0000256" key="9">
    <source>
        <dbReference type="ARBA" id="ARBA00022960"/>
    </source>
</evidence>
<keyword evidence="8" id="KW-0460">Magnesium</keyword>
<evidence type="ECO:0000259" key="15">
    <source>
        <dbReference type="PROSITE" id="PS50975"/>
    </source>
</evidence>
<dbReference type="InterPro" id="IPR011127">
    <property type="entry name" value="Dala_Dala_lig_N"/>
</dbReference>
<keyword evidence="12 13" id="KW-0961">Cell wall biogenesis/degradation</keyword>
<evidence type="ECO:0000256" key="2">
    <source>
        <dbReference type="ARBA" id="ARBA00001946"/>
    </source>
</evidence>
<dbReference type="Gene3D" id="3.40.50.20">
    <property type="match status" value="1"/>
</dbReference>
<comment type="similarity">
    <text evidence="3 13">Belongs to the D-alanine--D-alanine ligase family.</text>
</comment>
<dbReference type="NCBIfam" id="TIGR01205">
    <property type="entry name" value="D_ala_D_alaTIGR"/>
    <property type="match status" value="1"/>
</dbReference>
<dbReference type="Pfam" id="PF01820">
    <property type="entry name" value="Dala_Dala_lig_N"/>
    <property type="match status" value="1"/>
</dbReference>
<keyword evidence="11" id="KW-0464">Manganese</keyword>
<keyword evidence="5" id="KW-0479">Metal-binding</keyword>
<dbReference type="GO" id="GO:0016874">
    <property type="term" value="F:ligase activity"/>
    <property type="evidence" value="ECO:0007669"/>
    <property type="project" value="UniProtKB-KW"/>
</dbReference>
<keyword evidence="6 14" id="KW-0547">Nucleotide-binding</keyword>
<evidence type="ECO:0000313" key="17">
    <source>
        <dbReference type="Proteomes" id="UP001500879"/>
    </source>
</evidence>
<keyword evidence="10 13" id="KW-0573">Peptidoglycan synthesis</keyword>
<name>A0ABP3IVV5_9ACTN</name>
<comment type="catalytic activity">
    <reaction evidence="13">
        <text>2 D-alanine + ATP = D-alanyl-D-alanine + ADP + phosphate + H(+)</text>
        <dbReference type="Rhea" id="RHEA:11224"/>
        <dbReference type="ChEBI" id="CHEBI:15378"/>
        <dbReference type="ChEBI" id="CHEBI:30616"/>
        <dbReference type="ChEBI" id="CHEBI:43474"/>
        <dbReference type="ChEBI" id="CHEBI:57416"/>
        <dbReference type="ChEBI" id="CHEBI:57822"/>
        <dbReference type="ChEBI" id="CHEBI:456216"/>
        <dbReference type="EC" id="6.3.2.4"/>
    </reaction>
</comment>
<evidence type="ECO:0000256" key="3">
    <source>
        <dbReference type="ARBA" id="ARBA00010871"/>
    </source>
</evidence>
<feature type="domain" description="ATP-grasp" evidence="15">
    <location>
        <begin position="162"/>
        <end position="372"/>
    </location>
</feature>
<keyword evidence="13" id="KW-0963">Cytoplasm</keyword>
<evidence type="ECO:0000256" key="14">
    <source>
        <dbReference type="PROSITE-ProRule" id="PRU00409"/>
    </source>
</evidence>
<dbReference type="PIRSF" id="PIRSF039102">
    <property type="entry name" value="Ddl/VanB"/>
    <property type="match status" value="1"/>
</dbReference>
<evidence type="ECO:0000256" key="1">
    <source>
        <dbReference type="ARBA" id="ARBA00001936"/>
    </source>
</evidence>
<dbReference type="Proteomes" id="UP001500879">
    <property type="component" value="Unassembled WGS sequence"/>
</dbReference>
<reference evidence="17" key="1">
    <citation type="journal article" date="2019" name="Int. J. Syst. Evol. Microbiol.">
        <title>The Global Catalogue of Microorganisms (GCM) 10K type strain sequencing project: providing services to taxonomists for standard genome sequencing and annotation.</title>
        <authorList>
            <consortium name="The Broad Institute Genomics Platform"/>
            <consortium name="The Broad Institute Genome Sequencing Center for Infectious Disease"/>
            <person name="Wu L."/>
            <person name="Ma J."/>
        </authorList>
    </citation>
    <scope>NUCLEOTIDE SEQUENCE [LARGE SCALE GENOMIC DNA]</scope>
    <source>
        <strain evidence="17">JCM 4788</strain>
    </source>
</reference>